<dbReference type="Proteomes" id="UP000008984">
    <property type="component" value="Unassembled WGS sequence"/>
</dbReference>
<keyword evidence="2" id="KW-1185">Reference proteome</keyword>
<dbReference type="OrthoDB" id="10426389at2759"/>
<reference evidence="1 2" key="1">
    <citation type="journal article" date="2008" name="Nat. Biotechnol.">
        <title>Genome sequencing and analysis of the biomass-degrading fungus Trichoderma reesei (syn. Hypocrea jecorina).</title>
        <authorList>
            <person name="Martinez D."/>
            <person name="Berka R.M."/>
            <person name="Henrissat B."/>
            <person name="Saloheimo M."/>
            <person name="Arvas M."/>
            <person name="Baker S.E."/>
            <person name="Chapman J."/>
            <person name="Chertkov O."/>
            <person name="Coutinho P.M."/>
            <person name="Cullen D."/>
            <person name="Danchin E.G."/>
            <person name="Grigoriev I.V."/>
            <person name="Harris P."/>
            <person name="Jackson M."/>
            <person name="Kubicek C.P."/>
            <person name="Han C.S."/>
            <person name="Ho I."/>
            <person name="Larrondo L.F."/>
            <person name="de Leon A.L."/>
            <person name="Magnuson J.K."/>
            <person name="Merino S."/>
            <person name="Misra M."/>
            <person name="Nelson B."/>
            <person name="Putnam N."/>
            <person name="Robbertse B."/>
            <person name="Salamov A.A."/>
            <person name="Schmoll M."/>
            <person name="Terry A."/>
            <person name="Thayer N."/>
            <person name="Westerholm-Parvinen A."/>
            <person name="Schoch C.L."/>
            <person name="Yao J."/>
            <person name="Barabote R."/>
            <person name="Nelson M.A."/>
            <person name="Detter C."/>
            <person name="Bruce D."/>
            <person name="Kuske C.R."/>
            <person name="Xie G."/>
            <person name="Richardson P."/>
            <person name="Rokhsar D.S."/>
            <person name="Lucas S.M."/>
            <person name="Rubin E.M."/>
            <person name="Dunn-Coleman N."/>
            <person name="Ward M."/>
            <person name="Brettin T.S."/>
        </authorList>
    </citation>
    <scope>NUCLEOTIDE SEQUENCE [LARGE SCALE GENOMIC DNA]</scope>
    <source>
        <strain evidence="1 2">QM6a</strain>
    </source>
</reference>
<proteinExistence type="predicted"/>
<dbReference type="AlphaFoldDB" id="G0RRH3"/>
<dbReference type="HOGENOM" id="CLU_2360018_0_0_1"/>
<dbReference type="VEuPathDB" id="FungiDB:TRIREDRAFT_110207"/>
<dbReference type="EMBL" id="GL985074">
    <property type="protein sequence ID" value="EGR46152.1"/>
    <property type="molecule type" value="Genomic_DNA"/>
</dbReference>
<name>G0RRH3_HYPJQ</name>
<organism evidence="2">
    <name type="scientific">Hypocrea jecorina (strain QM6a)</name>
    <name type="common">Trichoderma reesei</name>
    <dbReference type="NCBI Taxonomy" id="431241"/>
    <lineage>
        <taxon>Eukaryota</taxon>
        <taxon>Fungi</taxon>
        <taxon>Dikarya</taxon>
        <taxon>Ascomycota</taxon>
        <taxon>Pezizomycotina</taxon>
        <taxon>Sordariomycetes</taxon>
        <taxon>Hypocreomycetidae</taxon>
        <taxon>Hypocreales</taxon>
        <taxon>Hypocreaceae</taxon>
        <taxon>Trichoderma</taxon>
    </lineage>
</organism>
<evidence type="ECO:0000313" key="2">
    <source>
        <dbReference type="Proteomes" id="UP000008984"/>
    </source>
</evidence>
<dbReference type="KEGG" id="tre:TRIREDRAFT_110207"/>
<gene>
    <name evidence="1" type="ORF">TRIREDRAFT_110207</name>
</gene>
<dbReference type="RefSeq" id="XP_006967811.1">
    <property type="nucleotide sequence ID" value="XM_006967749.1"/>
</dbReference>
<dbReference type="GeneID" id="18482055"/>
<evidence type="ECO:0000313" key="1">
    <source>
        <dbReference type="EMBL" id="EGR46152.1"/>
    </source>
</evidence>
<sequence>MAERRAEWLFVHGKRDGKSRQPATPRHFKRRFLTAGVSKSLAAAEADAKSFQVLNQYAHNAGRVTVFRKDLRLFKARMQNPSSRAPMSDSTCHQGV</sequence>
<protein>
    <submittedName>
        <fullName evidence="1">Predicted protein</fullName>
    </submittedName>
</protein>
<accession>G0RRH3</accession>